<keyword evidence="1" id="KW-0343">GTPase activation</keyword>
<dbReference type="WBParaSite" id="scf7180000419518.g3856">
    <property type="protein sequence ID" value="scf7180000419518.g3856"/>
    <property type="gene ID" value="scf7180000419518.g3856"/>
</dbReference>
<proteinExistence type="predicted"/>
<feature type="compositionally biased region" description="Polar residues" evidence="8">
    <location>
        <begin position="706"/>
        <end position="757"/>
    </location>
</feature>
<dbReference type="Gene3D" id="1.10.555.10">
    <property type="entry name" value="Rho GTPase activation protein"/>
    <property type="match status" value="2"/>
</dbReference>
<dbReference type="Gene3D" id="1.20.1270.60">
    <property type="entry name" value="Arfaptin homology (AH) domain/BAR domain"/>
    <property type="match status" value="1"/>
</dbReference>
<dbReference type="GO" id="GO:0008270">
    <property type="term" value="F:zinc ion binding"/>
    <property type="evidence" value="ECO:0007669"/>
    <property type="project" value="UniProtKB-KW"/>
</dbReference>
<evidence type="ECO:0000256" key="4">
    <source>
        <dbReference type="ARBA" id="ARBA00022833"/>
    </source>
</evidence>
<dbReference type="SMART" id="SM00324">
    <property type="entry name" value="RhoGAP"/>
    <property type="match status" value="1"/>
</dbReference>
<dbReference type="GO" id="GO:0005096">
    <property type="term" value="F:GTPase activator activity"/>
    <property type="evidence" value="ECO:0007669"/>
    <property type="project" value="UniProtKB-KW"/>
</dbReference>
<feature type="domain" description="Phorbol-ester/DAG-type" evidence="9">
    <location>
        <begin position="852"/>
        <end position="897"/>
    </location>
</feature>
<evidence type="ECO:0000313" key="12">
    <source>
        <dbReference type="Proteomes" id="UP000887560"/>
    </source>
</evidence>
<feature type="compositionally biased region" description="Acidic residues" evidence="8">
    <location>
        <begin position="201"/>
        <end position="216"/>
    </location>
</feature>
<keyword evidence="12" id="KW-1185">Reference proteome</keyword>
<feature type="coiled-coil region" evidence="7">
    <location>
        <begin position="598"/>
        <end position="635"/>
    </location>
</feature>
<reference evidence="13" key="1">
    <citation type="submission" date="2022-11" db="UniProtKB">
        <authorList>
            <consortium name="WormBaseParasite"/>
        </authorList>
    </citation>
    <scope>IDENTIFICATION</scope>
</reference>
<evidence type="ECO:0000259" key="9">
    <source>
        <dbReference type="PROSITE" id="PS50081"/>
    </source>
</evidence>
<evidence type="ECO:0000256" key="7">
    <source>
        <dbReference type="SAM" id="Coils"/>
    </source>
</evidence>
<evidence type="ECO:0000256" key="2">
    <source>
        <dbReference type="ARBA" id="ARBA00022723"/>
    </source>
</evidence>
<dbReference type="Pfam" id="PF00130">
    <property type="entry name" value="C1_1"/>
    <property type="match status" value="1"/>
</dbReference>
<evidence type="ECO:0000259" key="10">
    <source>
        <dbReference type="PROSITE" id="PS50238"/>
    </source>
</evidence>
<dbReference type="PROSITE" id="PS00479">
    <property type="entry name" value="ZF_DAG_PE_1"/>
    <property type="match status" value="1"/>
</dbReference>
<feature type="region of interest" description="Disordered" evidence="8">
    <location>
        <begin position="700"/>
        <end position="776"/>
    </location>
</feature>
<feature type="coiled-coil region" evidence="7">
    <location>
        <begin position="500"/>
        <end position="541"/>
    </location>
</feature>
<dbReference type="InterPro" id="IPR051025">
    <property type="entry name" value="RhoGAP"/>
</dbReference>
<dbReference type="InterPro" id="IPR000198">
    <property type="entry name" value="RhoGAP_dom"/>
</dbReference>
<dbReference type="PROSITE" id="PS51741">
    <property type="entry name" value="F_BAR"/>
    <property type="match status" value="1"/>
</dbReference>
<dbReference type="SUPFAM" id="SSF57889">
    <property type="entry name" value="Cysteine-rich domain"/>
    <property type="match status" value="1"/>
</dbReference>
<keyword evidence="2" id="KW-0479">Metal-binding</keyword>
<evidence type="ECO:0000259" key="11">
    <source>
        <dbReference type="PROSITE" id="PS51741"/>
    </source>
</evidence>
<evidence type="ECO:0000256" key="5">
    <source>
        <dbReference type="ARBA" id="ARBA00023054"/>
    </source>
</evidence>
<name>A0A915NNW0_9BILA</name>
<feature type="region of interest" description="Disordered" evidence="8">
    <location>
        <begin position="201"/>
        <end position="220"/>
    </location>
</feature>
<dbReference type="PANTHER" id="PTHR15228">
    <property type="entry name" value="SPERMATHECAL PHYSIOLOGY VARIANT"/>
    <property type="match status" value="1"/>
</dbReference>
<dbReference type="SUPFAM" id="SSF103657">
    <property type="entry name" value="BAR/IMD domain-like"/>
    <property type="match status" value="1"/>
</dbReference>
<dbReference type="Pfam" id="PF00620">
    <property type="entry name" value="RhoGAP"/>
    <property type="match status" value="1"/>
</dbReference>
<keyword evidence="4" id="KW-0862">Zinc</keyword>
<organism evidence="12 13">
    <name type="scientific">Meloidogyne floridensis</name>
    <dbReference type="NCBI Taxonomy" id="298350"/>
    <lineage>
        <taxon>Eukaryota</taxon>
        <taxon>Metazoa</taxon>
        <taxon>Ecdysozoa</taxon>
        <taxon>Nematoda</taxon>
        <taxon>Chromadorea</taxon>
        <taxon>Rhabditida</taxon>
        <taxon>Tylenchina</taxon>
        <taxon>Tylenchomorpha</taxon>
        <taxon>Tylenchoidea</taxon>
        <taxon>Meloidogynidae</taxon>
        <taxon>Meloidogyninae</taxon>
        <taxon>Meloidogyne</taxon>
    </lineage>
</organism>
<dbReference type="PROSITE" id="PS50081">
    <property type="entry name" value="ZF_DAG_PE_2"/>
    <property type="match status" value="1"/>
</dbReference>
<dbReference type="GO" id="GO:0007165">
    <property type="term" value="P:signal transduction"/>
    <property type="evidence" value="ECO:0007669"/>
    <property type="project" value="InterPro"/>
</dbReference>
<feature type="compositionally biased region" description="Acidic residues" evidence="8">
    <location>
        <begin position="251"/>
        <end position="266"/>
    </location>
</feature>
<evidence type="ECO:0000313" key="13">
    <source>
        <dbReference type="WBParaSite" id="scf7180000419518.g3856"/>
    </source>
</evidence>
<evidence type="ECO:0000256" key="8">
    <source>
        <dbReference type="SAM" id="MobiDB-lite"/>
    </source>
</evidence>
<feature type="compositionally biased region" description="Low complexity" evidence="8">
    <location>
        <begin position="758"/>
        <end position="774"/>
    </location>
</feature>
<feature type="domain" description="Rho-GAP" evidence="10">
    <location>
        <begin position="923"/>
        <end position="1107"/>
    </location>
</feature>
<dbReference type="Proteomes" id="UP000887560">
    <property type="component" value="Unplaced"/>
</dbReference>
<evidence type="ECO:0000256" key="1">
    <source>
        <dbReference type="ARBA" id="ARBA00022468"/>
    </source>
</evidence>
<dbReference type="SUPFAM" id="SSF48350">
    <property type="entry name" value="GTPase activation domain, GAP"/>
    <property type="match status" value="1"/>
</dbReference>
<feature type="region of interest" description="Disordered" evidence="8">
    <location>
        <begin position="244"/>
        <end position="291"/>
    </location>
</feature>
<dbReference type="PROSITE" id="PS50238">
    <property type="entry name" value="RHOGAP"/>
    <property type="match status" value="1"/>
</dbReference>
<dbReference type="InterPro" id="IPR008936">
    <property type="entry name" value="Rho_GTPase_activation_prot"/>
</dbReference>
<dbReference type="InterPro" id="IPR054713">
    <property type="entry name" value="GMIP/FCHO2-like_FCH"/>
</dbReference>
<keyword evidence="5 6" id="KW-0175">Coiled coil</keyword>
<dbReference type="Pfam" id="PF22699">
    <property type="entry name" value="GMIP-like_FCH"/>
    <property type="match status" value="1"/>
</dbReference>
<dbReference type="SMART" id="SM00109">
    <property type="entry name" value="C1"/>
    <property type="match status" value="1"/>
</dbReference>
<feature type="region of interest" description="Disordered" evidence="8">
    <location>
        <begin position="354"/>
        <end position="373"/>
    </location>
</feature>
<sequence>MDNKYINLSTTSPPLLSDNNRRFLCSSPILTESLLKLQQNNEEEEKEELKDSFKTNIKSSKICPNLNLTKINRESFKKKKQQQKQLSRFDLILLRAFQQNNDENTSSLLPPLPLFTASYSLCSSDGASRHNSLEMLGTFGDFNEKFNYYEEEEGEGEEGEESLFCSNNSSATTSARGSACSALLHPDEGASVFKRIEIENEEEGGNEWNEQIEEETSEKNDRCHLQNLLKNDKESNDKQILLKNTNICTETDQDNEEDEEEQDEEGGGSVRSAKANSSSGVSSSPVGPPVNRTAAKIVRRHSAFQLSSQRIILPPHPPNNKNIQKINVGLVHSLQPLSGVQSNEQRQMLAIQQQNRQYSQQNGKQQQFSNNSSSHSVEIISSSSCSSIGHQCKPMWQLLEQRTDGLELAFERCKNWSKYASQLLSFARARLSLEQEYSQRLLKMSDQQLGPLTNQQIENQFSSLDQKMPLSLLFGQLMENTKQFASRADSTVQQLQQRFIESLESRQKEHNIRRRKLKVEYAKQRKQMETCVEELRRARQTHTNKGEQYLRAREVTIRQERECHQILPINTQKQQNLLIRNSEGNISLGQQQIFQKRRKEVEKRRKVEEEALNRKEDAEQEVCRLERELDGYRAKLNELRCRTIHELSDLIRQCELTTIACTATLLKGIANLWAPVPQELERLADVARTSQPGQEFMSFLQQQQQSNSLPTSNVSTTSNGQCKMIDSSNGSNIPFCSSDSGSSPHQRPTTLLATQKGSSTTPSIASACSSSIPSPNRAVQRRNALAAAEEHLLVTEAQQKRRTASKTSMAKLFDIQSSSSSSPSAAVNILASSSSSGGKQNFSNLYSEAARTHKLQRTRQVAKCAQCEHLLLFDALKCQCCALVWHRKCLPNVQIRCGPNMRKFDEQNDGKDLNLRRTSIFGVALNIHLGEQKRQIPLILEKCLDELQRRGMCCKGLYRTCGVKSKVEEICVQFEQSINDLPVDLSNVHPMNIASVVKLYLRRLPEPLLSYELYTEWFELQNLMTASNLAAVIAPSLLWQRLPLPNAVQQQQQFISDAHRQSRAVELIIKYAFEIFDEDRRLDWCRFFADYPDNEMELLVNCPNDLNNKQKIIFGRRKSLGTTNSTNNITNINEKQKLSRLKTLGTVMGKIPLEDTNPPPPTNQQQQFYIQNNNLKYQFQSPSTAPSQRRLNFQAHKQRSFTTSILVSPLSIRRNENNINNNNYYLKMNNENMEKIDLKIKNNNSNQNQRKLLSHKSMDESFVQQQNGQHSDLGRRATLRSGEVTVQLGKDCLPDDGVGGHLSVRLLSSCDTDDVSYV</sequence>
<evidence type="ECO:0000256" key="3">
    <source>
        <dbReference type="ARBA" id="ARBA00022771"/>
    </source>
</evidence>
<dbReference type="InterPro" id="IPR002219">
    <property type="entry name" value="PKC_DAG/PE"/>
</dbReference>
<dbReference type="InterPro" id="IPR031160">
    <property type="entry name" value="F_BAR_dom"/>
</dbReference>
<dbReference type="InterPro" id="IPR027267">
    <property type="entry name" value="AH/BAR_dom_sf"/>
</dbReference>
<keyword evidence="3" id="KW-0863">Zinc-finger</keyword>
<accession>A0A915NNW0</accession>
<dbReference type="PANTHER" id="PTHR15228:SF25">
    <property type="entry name" value="F-BAR DOMAIN-CONTAINING PROTEIN"/>
    <property type="match status" value="1"/>
</dbReference>
<dbReference type="InterPro" id="IPR046349">
    <property type="entry name" value="C1-like_sf"/>
</dbReference>
<protein>
    <submittedName>
        <fullName evidence="13">Uncharacterized protein</fullName>
    </submittedName>
</protein>
<feature type="domain" description="F-BAR" evidence="11">
    <location>
        <begin position="386"/>
        <end position="695"/>
    </location>
</feature>
<dbReference type="GO" id="GO:0051056">
    <property type="term" value="P:regulation of small GTPase mediated signal transduction"/>
    <property type="evidence" value="ECO:0007669"/>
    <property type="project" value="UniProtKB-ARBA"/>
</dbReference>
<evidence type="ECO:0000256" key="6">
    <source>
        <dbReference type="PROSITE-ProRule" id="PRU01077"/>
    </source>
</evidence>